<feature type="non-terminal residue" evidence="1">
    <location>
        <position position="1"/>
    </location>
</feature>
<dbReference type="EMBL" id="BKCJ011206986">
    <property type="protein sequence ID" value="GFD03754.1"/>
    <property type="molecule type" value="Genomic_DNA"/>
</dbReference>
<organism evidence="1">
    <name type="scientific">Tanacetum cinerariifolium</name>
    <name type="common">Dalmatian daisy</name>
    <name type="synonym">Chrysanthemum cinerariifolium</name>
    <dbReference type="NCBI Taxonomy" id="118510"/>
    <lineage>
        <taxon>Eukaryota</taxon>
        <taxon>Viridiplantae</taxon>
        <taxon>Streptophyta</taxon>
        <taxon>Embryophyta</taxon>
        <taxon>Tracheophyta</taxon>
        <taxon>Spermatophyta</taxon>
        <taxon>Magnoliopsida</taxon>
        <taxon>eudicotyledons</taxon>
        <taxon>Gunneridae</taxon>
        <taxon>Pentapetalae</taxon>
        <taxon>asterids</taxon>
        <taxon>campanulids</taxon>
        <taxon>Asterales</taxon>
        <taxon>Asteraceae</taxon>
        <taxon>Asteroideae</taxon>
        <taxon>Anthemideae</taxon>
        <taxon>Anthemidinae</taxon>
        <taxon>Tanacetum</taxon>
    </lineage>
</organism>
<feature type="non-terminal residue" evidence="1">
    <location>
        <position position="158"/>
    </location>
</feature>
<gene>
    <name evidence="1" type="ORF">Tci_875723</name>
</gene>
<protein>
    <submittedName>
        <fullName evidence="1">Uncharacterized protein</fullName>
    </submittedName>
</protein>
<reference evidence="1" key="1">
    <citation type="journal article" date="2019" name="Sci. Rep.">
        <title>Draft genome of Tanacetum cinerariifolium, the natural source of mosquito coil.</title>
        <authorList>
            <person name="Yamashiro T."/>
            <person name="Shiraishi A."/>
            <person name="Satake H."/>
            <person name="Nakayama K."/>
        </authorList>
    </citation>
    <scope>NUCLEOTIDE SEQUENCE</scope>
</reference>
<comment type="caution">
    <text evidence="1">The sequence shown here is derived from an EMBL/GenBank/DDBJ whole genome shotgun (WGS) entry which is preliminary data.</text>
</comment>
<name>A0A699T488_TANCI</name>
<dbReference type="AlphaFoldDB" id="A0A699T488"/>
<sequence length="158" mass="17673">SPTLPTPPPQQSQVLPSTSQEALDAYVARARLVEHLEYDKVAQALEITKLKRRVKHLERGNKVKVLKLRRMKKAGTSYRIEVKKLERSNKASKLKRLKKVGPAQRIDISDDTVTNDVSNQGRMIADMVADVDVFLEEAKDVAANIVKDVQDADVEDSA</sequence>
<evidence type="ECO:0000313" key="1">
    <source>
        <dbReference type="EMBL" id="GFD03754.1"/>
    </source>
</evidence>
<accession>A0A699T488</accession>
<proteinExistence type="predicted"/>